<dbReference type="InterPro" id="IPR000032">
    <property type="entry name" value="HPr-like"/>
</dbReference>
<comment type="caution">
    <text evidence="7">The sequence shown here is derived from an EMBL/GenBank/DDBJ whole genome shotgun (WGS) entry which is preliminary data.</text>
</comment>
<dbReference type="InterPro" id="IPR001020">
    <property type="entry name" value="PTS_HPr_His_P_site"/>
</dbReference>
<evidence type="ECO:0000259" key="6">
    <source>
        <dbReference type="PROSITE" id="PS51350"/>
    </source>
</evidence>
<dbReference type="SUPFAM" id="SSF55594">
    <property type="entry name" value="HPr-like"/>
    <property type="match status" value="1"/>
</dbReference>
<dbReference type="RefSeq" id="WP_166024793.1">
    <property type="nucleotide sequence ID" value="NZ_JBEZNA010000065.1"/>
</dbReference>
<dbReference type="CDD" id="cd00367">
    <property type="entry name" value="PTS-HPr_like"/>
    <property type="match status" value="1"/>
</dbReference>
<organism evidence="7 8">
    <name type="scientific">Streptomyces chilikensis</name>
    <dbReference type="NCBI Taxonomy" id="1194079"/>
    <lineage>
        <taxon>Bacteria</taxon>
        <taxon>Bacillati</taxon>
        <taxon>Actinomycetota</taxon>
        <taxon>Actinomycetes</taxon>
        <taxon>Kitasatosporales</taxon>
        <taxon>Streptomycetaceae</taxon>
        <taxon>Streptomyces</taxon>
    </lineage>
</organism>
<dbReference type="EMBL" id="JBEZNA010000065">
    <property type="protein sequence ID" value="MEU9580103.1"/>
    <property type="molecule type" value="Genomic_DNA"/>
</dbReference>
<name>A0ABV3EV51_9ACTN</name>
<dbReference type="PANTHER" id="PTHR33705">
    <property type="entry name" value="PHOSPHOCARRIER PROTEIN HPR"/>
    <property type="match status" value="1"/>
</dbReference>
<comment type="function">
    <text evidence="1">General (non sugar-specific) component of the phosphoenolpyruvate-dependent sugar phosphotransferase system (sugar PTS). This major carbohydrate active-transport system catalyzes the phosphorylation of incoming sugar substrates concomitantly with their translocation across the cell membrane. The phosphoryl group from phosphoenolpyruvate (PEP) is transferred to the phosphoryl carrier protein HPr by enzyme I. Phospho-HPr then transfers it to the PTS EIIA domain.</text>
</comment>
<dbReference type="InterPro" id="IPR035895">
    <property type="entry name" value="HPr-like_sf"/>
</dbReference>
<dbReference type="PROSITE" id="PS00369">
    <property type="entry name" value="PTS_HPR_HIS"/>
    <property type="match status" value="1"/>
</dbReference>
<evidence type="ECO:0000313" key="8">
    <source>
        <dbReference type="Proteomes" id="UP001551584"/>
    </source>
</evidence>
<dbReference type="PROSITE" id="PS51350">
    <property type="entry name" value="PTS_HPR_DOM"/>
    <property type="match status" value="1"/>
</dbReference>
<sequence>MPECRVRVAGPDGLHARPAARFVRAVRECGLAVRMDRADGAGAGPVNAASILGVLALGVQGGEEIVLTCEDEGGDADGRADGAGRAEAVLRRLADLVSGNVEEEPVHRIP</sequence>
<protein>
    <recommendedName>
        <fullName evidence="3">Phosphocarrier protein HPr</fullName>
    </recommendedName>
</protein>
<comment type="subcellular location">
    <subcellularLocation>
        <location evidence="2">Cytoplasm</location>
    </subcellularLocation>
</comment>
<dbReference type="InterPro" id="IPR050399">
    <property type="entry name" value="HPr"/>
</dbReference>
<keyword evidence="5" id="KW-0598">Phosphotransferase system</keyword>
<gene>
    <name evidence="7" type="ORF">AB0D95_23025</name>
</gene>
<dbReference type="Pfam" id="PF00381">
    <property type="entry name" value="PTS-HPr"/>
    <property type="match status" value="1"/>
</dbReference>
<evidence type="ECO:0000256" key="2">
    <source>
        <dbReference type="ARBA" id="ARBA00004496"/>
    </source>
</evidence>
<feature type="domain" description="HPr" evidence="6">
    <location>
        <begin position="1"/>
        <end position="104"/>
    </location>
</feature>
<dbReference type="Proteomes" id="UP001551584">
    <property type="component" value="Unassembled WGS sequence"/>
</dbReference>
<keyword evidence="8" id="KW-1185">Reference proteome</keyword>
<evidence type="ECO:0000256" key="4">
    <source>
        <dbReference type="ARBA" id="ARBA00022490"/>
    </source>
</evidence>
<accession>A0ABV3EV51</accession>
<evidence type="ECO:0000256" key="5">
    <source>
        <dbReference type="ARBA" id="ARBA00022683"/>
    </source>
</evidence>
<evidence type="ECO:0000256" key="1">
    <source>
        <dbReference type="ARBA" id="ARBA00003681"/>
    </source>
</evidence>
<dbReference type="PANTHER" id="PTHR33705:SF2">
    <property type="entry name" value="PHOSPHOCARRIER PROTEIN NPR"/>
    <property type="match status" value="1"/>
</dbReference>
<proteinExistence type="predicted"/>
<evidence type="ECO:0000256" key="3">
    <source>
        <dbReference type="ARBA" id="ARBA00020422"/>
    </source>
</evidence>
<keyword evidence="4" id="KW-0963">Cytoplasm</keyword>
<dbReference type="PRINTS" id="PR00107">
    <property type="entry name" value="PHOSPHOCPHPR"/>
</dbReference>
<evidence type="ECO:0000313" key="7">
    <source>
        <dbReference type="EMBL" id="MEU9580103.1"/>
    </source>
</evidence>
<reference evidence="7 8" key="1">
    <citation type="submission" date="2024-06" db="EMBL/GenBank/DDBJ databases">
        <title>The Natural Products Discovery Center: Release of the First 8490 Sequenced Strains for Exploring Actinobacteria Biosynthetic Diversity.</title>
        <authorList>
            <person name="Kalkreuter E."/>
            <person name="Kautsar S.A."/>
            <person name="Yang D."/>
            <person name="Bader C.D."/>
            <person name="Teijaro C.N."/>
            <person name="Fluegel L."/>
            <person name="Davis C.M."/>
            <person name="Simpson J.R."/>
            <person name="Lauterbach L."/>
            <person name="Steele A.D."/>
            <person name="Gui C."/>
            <person name="Meng S."/>
            <person name="Li G."/>
            <person name="Viehrig K."/>
            <person name="Ye F."/>
            <person name="Su P."/>
            <person name="Kiefer A.F."/>
            <person name="Nichols A."/>
            <person name="Cepeda A.J."/>
            <person name="Yan W."/>
            <person name="Fan B."/>
            <person name="Jiang Y."/>
            <person name="Adhikari A."/>
            <person name="Zheng C.-J."/>
            <person name="Schuster L."/>
            <person name="Cowan T.M."/>
            <person name="Smanski M.J."/>
            <person name="Chevrette M.G."/>
            <person name="De Carvalho L.P.S."/>
            <person name="Shen B."/>
        </authorList>
    </citation>
    <scope>NUCLEOTIDE SEQUENCE [LARGE SCALE GENOMIC DNA]</scope>
    <source>
        <strain evidence="7 8">NPDC048117</strain>
    </source>
</reference>
<dbReference type="NCBIfam" id="TIGR01003">
    <property type="entry name" value="PTS_HPr_family"/>
    <property type="match status" value="1"/>
</dbReference>
<dbReference type="Gene3D" id="3.30.1340.10">
    <property type="entry name" value="HPr-like"/>
    <property type="match status" value="1"/>
</dbReference>